<gene>
    <name evidence="3" type="ORF">F4V44_02955</name>
</gene>
<evidence type="ECO:0000259" key="2">
    <source>
        <dbReference type="PROSITE" id="PS50883"/>
    </source>
</evidence>
<dbReference type="InterPro" id="IPR001633">
    <property type="entry name" value="EAL_dom"/>
</dbReference>
<keyword evidence="1" id="KW-0812">Transmembrane</keyword>
<evidence type="ECO:0000313" key="4">
    <source>
        <dbReference type="Proteomes" id="UP000326671"/>
    </source>
</evidence>
<feature type="transmembrane region" description="Helical" evidence="1">
    <location>
        <begin position="12"/>
        <end position="30"/>
    </location>
</feature>
<keyword evidence="1" id="KW-0472">Membrane</keyword>
<reference evidence="3 4" key="1">
    <citation type="submission" date="2019-09" db="EMBL/GenBank/DDBJ databases">
        <title>Whole genome sequences of isolates from the Mars Exploration Rovers.</title>
        <authorList>
            <person name="Seuylemezian A."/>
            <person name="Vaishampayan P."/>
        </authorList>
    </citation>
    <scope>NUCLEOTIDE SEQUENCE [LARGE SCALE GENOMIC DNA]</scope>
    <source>
        <strain evidence="3 4">MER_TA_151</strain>
    </source>
</reference>
<dbReference type="EMBL" id="VYKL01000007">
    <property type="protein sequence ID" value="KAA9029980.1"/>
    <property type="molecule type" value="Genomic_DNA"/>
</dbReference>
<organism evidence="3 4">
    <name type="scientific">Niallia endozanthoxylica</name>
    <dbReference type="NCBI Taxonomy" id="2036016"/>
    <lineage>
        <taxon>Bacteria</taxon>
        <taxon>Bacillati</taxon>
        <taxon>Bacillota</taxon>
        <taxon>Bacilli</taxon>
        <taxon>Bacillales</taxon>
        <taxon>Bacillaceae</taxon>
        <taxon>Niallia</taxon>
    </lineage>
</organism>
<dbReference type="InterPro" id="IPR035919">
    <property type="entry name" value="EAL_sf"/>
</dbReference>
<accession>A0A5J5I269</accession>
<keyword evidence="1" id="KW-1133">Transmembrane helix</keyword>
<feature type="domain" description="EAL" evidence="2">
    <location>
        <begin position="1"/>
        <end position="72"/>
    </location>
</feature>
<comment type="caution">
    <text evidence="3">The sequence shown here is derived from an EMBL/GenBank/DDBJ whole genome shotgun (WGS) entry which is preliminary data.</text>
</comment>
<dbReference type="Gene3D" id="3.20.20.450">
    <property type="entry name" value="EAL domain"/>
    <property type="match status" value="1"/>
</dbReference>
<dbReference type="Proteomes" id="UP000326671">
    <property type="component" value="Unassembled WGS sequence"/>
</dbReference>
<sequence length="77" mass="9043">MRVKFSHANRKGVIVLALALSRLILISTYLRTVETDTQKEFLKSRRCQQIQGYLFCPPLFPEEFHEKFESLKQGSLR</sequence>
<dbReference type="PROSITE" id="PS50883">
    <property type="entry name" value="EAL"/>
    <property type="match status" value="1"/>
</dbReference>
<keyword evidence="4" id="KW-1185">Reference proteome</keyword>
<evidence type="ECO:0000313" key="3">
    <source>
        <dbReference type="EMBL" id="KAA9029980.1"/>
    </source>
</evidence>
<proteinExistence type="predicted"/>
<protein>
    <submittedName>
        <fullName evidence="3">EAL domain-containing protein</fullName>
    </submittedName>
</protein>
<dbReference type="SUPFAM" id="SSF141868">
    <property type="entry name" value="EAL domain-like"/>
    <property type="match status" value="1"/>
</dbReference>
<name>A0A5J5I269_9BACI</name>
<dbReference type="OrthoDB" id="9759607at2"/>
<dbReference type="AlphaFoldDB" id="A0A5J5I269"/>
<evidence type="ECO:0000256" key="1">
    <source>
        <dbReference type="SAM" id="Phobius"/>
    </source>
</evidence>